<dbReference type="FunFam" id="1.20.920.20:FF:000002">
    <property type="entry name" value="Cytoplasmic dynein 1 heavy chain"/>
    <property type="match status" value="1"/>
</dbReference>
<dbReference type="Gene3D" id="1.10.8.1220">
    <property type="match status" value="1"/>
</dbReference>
<dbReference type="InterPro" id="IPR049400">
    <property type="entry name" value="DYNC2H1_AAA_dom"/>
</dbReference>
<keyword evidence="14" id="KW-0969">Cilium</keyword>
<dbReference type="EMBL" id="JAKMXF010000188">
    <property type="protein sequence ID" value="KAI6655602.1"/>
    <property type="molecule type" value="Genomic_DNA"/>
</dbReference>
<keyword evidence="11" id="KW-0067">ATP-binding</keyword>
<feature type="domain" description="Dynein heavy chain AAA lid" evidence="28">
    <location>
        <begin position="3892"/>
        <end position="4031"/>
    </location>
</feature>
<evidence type="ECO:0000313" key="32">
    <source>
        <dbReference type="EMBL" id="KAI6655602.1"/>
    </source>
</evidence>
<keyword evidence="18" id="KW-0966">Cell projection</keyword>
<evidence type="ECO:0000259" key="31">
    <source>
        <dbReference type="Pfam" id="PF22597"/>
    </source>
</evidence>
<feature type="domain" description="Dynein heavy chain hydrolytic ATP-binding dynein motor region" evidence="24">
    <location>
        <begin position="1681"/>
        <end position="2021"/>
    </location>
</feature>
<keyword evidence="16" id="KW-0505">Motor protein</keyword>
<keyword evidence="7" id="KW-0963">Cytoplasm</keyword>
<evidence type="ECO:0000256" key="4">
    <source>
        <dbReference type="ARBA" id="ARBA00008887"/>
    </source>
</evidence>
<dbReference type="InterPro" id="IPR024743">
    <property type="entry name" value="Dynein_HC_stalk"/>
</dbReference>
<evidence type="ECO:0000313" key="33">
    <source>
        <dbReference type="Proteomes" id="UP001165289"/>
    </source>
</evidence>
<evidence type="ECO:0000256" key="17">
    <source>
        <dbReference type="ARBA" id="ARBA00023212"/>
    </source>
</evidence>
<feature type="domain" description="Dynein heavy chain tail" evidence="22">
    <location>
        <begin position="208"/>
        <end position="662"/>
    </location>
</feature>
<dbReference type="PANTHER" id="PTHR45703">
    <property type="entry name" value="DYNEIN HEAVY CHAIN"/>
    <property type="match status" value="1"/>
</dbReference>
<dbReference type="InterPro" id="IPR026983">
    <property type="entry name" value="DHC"/>
</dbReference>
<evidence type="ECO:0000256" key="18">
    <source>
        <dbReference type="ARBA" id="ARBA00023273"/>
    </source>
</evidence>
<dbReference type="Gene3D" id="3.20.180.20">
    <property type="entry name" value="Dynein heavy chain, N-terminal domain 2"/>
    <property type="match status" value="1"/>
</dbReference>
<gene>
    <name evidence="32" type="ORF">LOD99_2100</name>
</gene>
<evidence type="ECO:0000259" key="23">
    <source>
        <dbReference type="Pfam" id="PF08393"/>
    </source>
</evidence>
<dbReference type="Pfam" id="PF22597">
    <property type="entry name" value="DYN_lid"/>
    <property type="match status" value="1"/>
</dbReference>
<evidence type="ECO:0000256" key="2">
    <source>
        <dbReference type="ARBA" id="ARBA00004202"/>
    </source>
</evidence>
<dbReference type="Pfam" id="PF12780">
    <property type="entry name" value="AAA_8"/>
    <property type="match status" value="1"/>
</dbReference>
<evidence type="ECO:0000256" key="15">
    <source>
        <dbReference type="ARBA" id="ARBA00023136"/>
    </source>
</evidence>
<dbReference type="Pfam" id="PF12781">
    <property type="entry name" value="AAA_9"/>
    <property type="match status" value="1"/>
</dbReference>
<keyword evidence="15" id="KW-0472">Membrane</keyword>
<evidence type="ECO:0000259" key="24">
    <source>
        <dbReference type="Pfam" id="PF12774"/>
    </source>
</evidence>
<keyword evidence="17" id="KW-0206">Cytoskeleton</keyword>
<dbReference type="Pfam" id="PF18198">
    <property type="entry name" value="AAA_lid_11"/>
    <property type="match status" value="1"/>
</dbReference>
<dbReference type="InterPro" id="IPR054354">
    <property type="entry name" value="DYNC2H1-like_lid"/>
</dbReference>
<keyword evidence="10" id="KW-0970">Cilium biogenesis/degradation</keyword>
<evidence type="ECO:0000256" key="12">
    <source>
        <dbReference type="ARBA" id="ARBA00023017"/>
    </source>
</evidence>
<dbReference type="InterPro" id="IPR035699">
    <property type="entry name" value="AAA_6"/>
</dbReference>
<dbReference type="Gene3D" id="6.10.140.1060">
    <property type="match status" value="1"/>
</dbReference>
<evidence type="ECO:0000256" key="3">
    <source>
        <dbReference type="ARBA" id="ARBA00004245"/>
    </source>
</evidence>
<comment type="subcellular location">
    <subcellularLocation>
        <location evidence="2">Cell membrane</location>
        <topology evidence="2">Peripheral membrane protein</topology>
    </subcellularLocation>
    <subcellularLocation>
        <location evidence="1">Cell projection</location>
        <location evidence="1">Cilium</location>
    </subcellularLocation>
    <subcellularLocation>
        <location evidence="3">Cytoplasm</location>
        <location evidence="3">Cytoskeleton</location>
    </subcellularLocation>
</comment>
<evidence type="ECO:0000256" key="7">
    <source>
        <dbReference type="ARBA" id="ARBA00022490"/>
    </source>
</evidence>
<keyword evidence="5" id="KW-0217">Developmental protein</keyword>
<name>A0AAV7K353_9METZ</name>
<dbReference type="FunFam" id="3.40.50.300:FF:000598">
    <property type="entry name" value="Dynein cytoplasmic 2 heavy chain 1"/>
    <property type="match status" value="1"/>
</dbReference>
<evidence type="ECO:0000256" key="16">
    <source>
        <dbReference type="ARBA" id="ARBA00023175"/>
    </source>
</evidence>
<feature type="domain" description="Dynein heavy chain region D6 P-loop" evidence="21">
    <location>
        <begin position="3751"/>
        <end position="3859"/>
    </location>
</feature>
<dbReference type="InterPro" id="IPR024317">
    <property type="entry name" value="Dynein_heavy_chain_D4_dom"/>
</dbReference>
<feature type="domain" description="Dynein heavy chain linker" evidence="23">
    <location>
        <begin position="1145"/>
        <end position="1549"/>
    </location>
</feature>
<evidence type="ECO:0000256" key="5">
    <source>
        <dbReference type="ARBA" id="ARBA00022473"/>
    </source>
</evidence>
<dbReference type="InterPro" id="IPR013594">
    <property type="entry name" value="Dynein_heavy_tail"/>
</dbReference>
<dbReference type="InterPro" id="IPR013602">
    <property type="entry name" value="Dynein_heavy_linker"/>
</dbReference>
<evidence type="ECO:0000259" key="28">
    <source>
        <dbReference type="Pfam" id="PF18198"/>
    </source>
</evidence>
<evidence type="ECO:0000256" key="8">
    <source>
        <dbReference type="ARBA" id="ARBA00022701"/>
    </source>
</evidence>
<sequence length="4334" mass="499733">MADHRKQILLSSIQQYFGDQFGKSHFVDISESSQLNSFLDDANTSLLLIQYCNNTGACTFEAFNYLDTSVIFDRLLVFIKPEPMVLSLENMRSQFLMCSLLDSPIDFLNQIIQKFYLPSFFQPHHGQDSIHPNLLYLLSQIESHLSSSVRHEIHYTGTSVEGNASTLEESKEFLSQIHSPFDEQQHWVNISKETTSHELRDRAHFIQRTLSPVVKEFSSFPYVLLPEILDCLDSIFISFDEIWTNIDIQPPYPEIRMSKLIQVCTSSLLCVFSQRFSILGVWFSETPIIKQSLFIMREICTKWLENCVLYTGHIWRKFLQHPWQGPVLSNDSVDLFVSRIDELTKYRNIYEQTQEMLTIDECEASELFSVFDSFSGLSPLQLNPLTDTLWMNAVYQFNLRMRPSETIVAEKIIQKVRQIQSFPMHVLREFDFYHEILQLPIVKVQLSNERESLLSLLIHYINNLTQLFEGNKLLDSNQHHVYPLYSKNSHCIISSLLFLAQTSSEIQFLLQACPKHLQDLANFHSFMNNLTQLKERVFSLQSEQFESWCRDILNMIDEIQSPFVINFNVNSLVEFDSIDGHLIVFYHDKLIQLLREVRNISALGFVIPSNILRISSVAEKYFQIGIILKQIAQFYNTIHNQIIPSQQPLLISSSVKLDALLRNSNIEGINVRHDKKMQVDWESPVEIYDYVSKLQKFVEAFSLENRRLRCSHFLLIVFVENLYGLNLLEHHSKWKHSLSEIRELIHRVQLENGYDNSHMHAWHFHWDFQLFKVLEYWYTHCLQHLHDLLPDIKIDLVVRNDSLMFRPPLEEVRSRYLREIRHFLCIPRTFRGVTTPEKNPGKLYSQIIEHNSTYFLNIYKLGENLMIRLRRVLSIYEPWVVFASGLFNNVQEEYCRTVHSFENCFKLLKVKGYEASNLPNSIRIECISISAIQAKSSIDAMFHHLFDLSLMSLKDSLKDRYNTVNTFISDAELKLNVKPQNIEEVSFAYGIQKCLIQKRVEMQSVLFDLHERSKLLRLIEGSQNSDYTSIKQNLSLLNSNWDKIEVLIEAQENIINGQIEVMKDRTKMKQHQITMKISKFSEKWSVARSDIAENVLQSSLEIEAEEQFQYLADFNTEFKEISQCVEEIANECEYLSISKPQFPILQELQVDYCNFETVWKLWHEFIIELQTISSELWLNYRSKCIIFGTFLKSWDEKCRKHLPIDKYSILTALISKISSYSKILPVFHILKGDSYTPEHWCEMFCIIGIPKHFTFENIAFREFLTVIPAIIQNEQIIIDLNVKALGEVSIRNAINEVELWSVSVSFSLSPYLRATNEDITILTDLKETVNEVSENLCLLQSIKDSKYFNIFKERSMIWEDKLLNIDLYIQRLIEIQRKWLYLEPIFGNESFPRERDRFRQVDKSFCSILAGINKSPLLFSLLKVQGLLITLDGCLDQLNRCQKAMLEYIEEKRNSFPRFFFIGDEDLLEILGQTNNFQLIQNILPKLFAGINTVSIIGDNPKCIESMNSFCGEVVFLCHNIQISTTLEVWLTQLTNEMNITLSNSLYNCLSSTYTCTNSINDSISSQVLTLSELIHFTDRCEQAIPRGELSKVLTELESQLKYFAENKFNPRENSSFKVLEIKRKSLVMDSIRCIDILKYLQVDPLCSSINDWKWKKQLRYYFFDQTPECNICMVDASFSYSFEYLGDPQRLVHTNLTDKCFLTLTQGIWLGMGGNPYGPAGTGKTESVKALGALLGRQVLVFNCDEAIDVKSMSRIFIGIVKCGAWGCFDEFNRLKETVLSALSLQIHIIQVAIQEKSTSILLLDVQVELNPNSGIFITLNPASKGYCGRQNLPDNLKRLFLPIAMSRPDNDRIAEVLLYSEGFVNSKILATKLVGLFSLAKELLSYQNHYDWGLRSLKTVLEGAGTLLENARIQFSENLHNHTAAMEFQFIIQSVRYNTLSKLTHSDCRRFNALIRDFFPGIDIEDVLHQELTANLEKYILDNGFSPLPNQIQKCIELYQQLQRKMGILLIGPSGSGKSFIWKALKGTLNMKSQNIISYCVNPKAVSHSCLFGSLDNYTREWTDGIIPLYSRKIVKEPIGIHSWLVCDGDIDTVWIESLNSVLDDNRLLTMQSGERIQFGPNVNFIFESHNLNSASPATISRLGMIFLRKEEIDYRAITTSWLELHISRFTKSLQTLILNCIEQYFYSCLDIVIHSGNLVIECSQVGLLYNGLSHVLLVKSKEDFAIAMIRGFGSNLHITARTQFAREVMAMMNFSLPNPGEPCNVYYDLDTFTFRSYQFDISHNPEIVFADVEYSTNPISPLILTSQVQMNIDLFQIWLKSDYNPNFILAGPDGCGKEALLLHCIGTLYSTKLLCIHCNSNTTPNEMKIKLFDMCISYTSNSGRVLRPKDCERLIVLIKSINLPKPDKWGSVQFISFLQQMSTYSGFYDSNFEWITVENIQIIATLCPAERFGRYSVTTRLTSIFRICYISYLDLKNLHSICQNLLVPILKTNIREHSNESSICTRITMSQIGTLTSSMLHLYEKSCKINQSLSIVFTPRHLTEWMYQFQRYLCSSENVPTIDDVLRIWIYEANRVFCDRLSTSDSREEFKRILNEILSNDWNTNLKSLTSSQELYYISPSIIEPFSFLGCTFTRLVRTDENALHDIFSSIVLNYGNEVENLDVYIFHEVLLHFAQIDRVISTLSGSLLLCGKSGVGRHLALKLVAFYHKIEIISPLIGKRFGLKQFTQLLKSVLLKCGVEDKQVIFSIEDYQILDSRFMDIINSLLISSEVPGLFRRDELTSIISSIQEQALEEGYMGNLQSYFYKRIKQNLHIVLIIDISSHRFPSIFDGNPALSSNCSLIIMEDWSPESICLIPKLCFKSMNLDTINSLSISSWCVDIFSSVNTYSPTPRRFLAFLHLFSKLYTKELHSNTHQMTRLLAGLQKINEASQNVEILKLHAAQQEVLLSEKQKEASSALQLVTNSMEQASLQKIEMEALSRNQAEERRLLEVRKHSIELELSEIMPLVQQSKSAISALNPESIREIRTLRAPPEVIRDILEGVLRLMGIYDTSWNSMKAFLSKRGIKEDICQLDVRNISHEIRNGVEEFINSRKKSFEPNIAKRASVAAAPLASWVISTLKYSQVLESIKPLEDKQNKLSKNLLISEKKIEKLSIGLSNIDKEIAQLKTNFEQYTEDAAKLKLDVCATQTILNTSENLVNKLDNEKIRWTIQQDLLQTKNSNLLSRCLLASSYISFLGSTNETERETKSSEWKLAIDYQEDFNITTFLSNENEHLFWRYQGLPTDNLSVCNAIILKNTLFCPYLIDPSHKAFGWLREHLSGERLEIVNFNDDKFTTMLELSVRFGKRIIILDVDDIEPILYPLIRREIYFKGSSSFVYIGEKQVDFNNDFKMYLITRNPNPNINVDIQSCLSIINFSFTIAGLTSQLLTIIILTEKPELEVQKTNILSKEEKLRCEILSLEEILLNDLASSEGNILENSNLLASLNETKEKSTNISTALIDSKVLQDNIDIERDYFLPLARKGSQIYVILENMSQINHMYRYSLESFISLFKLALGSQQDNHNPDAKLFIYSANLQSIVYDSVSLSVFKRDLLTFALHFVHGLHENLFNIGEWEYFCGIFSSYTTNQDISSELNSEYYNQNIPSWCGSDCETAINRLKSTFPSLYSLLDLHNETLWLEFARSTQCEHLIPATVINRLTAFQKLIIIQSLRPDCLKAAIEAFCGKVLGSSNICSPSLNLRKIITESVSSNPILIMVSPGADPSQELQDIASETIGQENYIEIPIGEGQEDYVIQRLKECSVVECWLCLKNLHMVIDFVPNIERCYRHLEKHKNFRLILTSEQHKSFCINLLNISLKISYEIPLGVKNNMIRTYQHWSSEYISQGNNPKRSKLLFALTWFHVVLQERCNFIPQGWSQFYDFSLSDLRAAAKFVDKICISRTPEFCGTQWWEFIHGILENAIFGGRIDNTMDMRIYTSFLNEFFNDRMFSKTHSFGPFKSIAYSSDKNDYFKSILCLSSEKNPSFLGLQTNIDREVQKLECHHVLSQLKLLIIADMKFDQFDRGRWKTELSGIFLLWKDLNKECNLITQQLFDNESNSEFSPLLDFLHFECNTALMLIQTIHLTLTSIKKVLSGTCLISQNVYNISISLMKHTVPSSWSEKWDGPNDPLQYLKIIVRKTLAINCWIKNLESGIFFDSLLNLSDILSPSSFLYVFRQHTSRVSHLSIDDLTFTCRWSSRGKSDVSLHITGLHIEGCIFDGKQITPTKFDSPSSSTIPSCYFAWELCPQIEQSSNHCVILPLYSSKRREYVIAQISLPCSETPDVWIQAGAAIYIQ</sequence>
<evidence type="ECO:0000256" key="10">
    <source>
        <dbReference type="ARBA" id="ARBA00022794"/>
    </source>
</evidence>
<dbReference type="InterPro" id="IPR041658">
    <property type="entry name" value="AAA_lid_11"/>
</dbReference>
<keyword evidence="6" id="KW-1003">Cell membrane</keyword>
<dbReference type="Gene3D" id="1.20.58.1120">
    <property type="match status" value="1"/>
</dbReference>
<dbReference type="GO" id="GO:0008569">
    <property type="term" value="F:minus-end-directed microtubule motor activity"/>
    <property type="evidence" value="ECO:0007669"/>
    <property type="project" value="InterPro"/>
</dbReference>
<evidence type="ECO:0000256" key="19">
    <source>
        <dbReference type="ARBA" id="ARBA00023902"/>
    </source>
</evidence>
<dbReference type="GO" id="GO:0005874">
    <property type="term" value="C:microtubule"/>
    <property type="evidence" value="ECO:0007669"/>
    <property type="project" value="UniProtKB-KW"/>
</dbReference>
<dbReference type="Gene3D" id="1.20.140.100">
    <property type="entry name" value="Dynein heavy chain, N-terminal domain 2"/>
    <property type="match status" value="1"/>
</dbReference>
<dbReference type="Pfam" id="PF08393">
    <property type="entry name" value="DHC_N2"/>
    <property type="match status" value="1"/>
</dbReference>
<dbReference type="GO" id="GO:0030030">
    <property type="term" value="P:cell projection organization"/>
    <property type="evidence" value="ECO:0007669"/>
    <property type="project" value="UniProtKB-KW"/>
</dbReference>
<evidence type="ECO:0000256" key="1">
    <source>
        <dbReference type="ARBA" id="ARBA00004138"/>
    </source>
</evidence>
<evidence type="ECO:0000259" key="30">
    <source>
        <dbReference type="Pfam" id="PF21264"/>
    </source>
</evidence>
<dbReference type="GO" id="GO:0007018">
    <property type="term" value="P:microtubule-based movement"/>
    <property type="evidence" value="ECO:0007669"/>
    <property type="project" value="InterPro"/>
</dbReference>
<dbReference type="FunFam" id="3.40.50.300:FF:000071">
    <property type="entry name" value="Cytoplasmic dynein heavy chain 1"/>
    <property type="match status" value="1"/>
</dbReference>
<dbReference type="InterPro" id="IPR004273">
    <property type="entry name" value="Dynein_heavy_D6_P-loop"/>
</dbReference>
<dbReference type="GO" id="GO:0005886">
    <property type="term" value="C:plasma membrane"/>
    <property type="evidence" value="ECO:0007669"/>
    <property type="project" value="UniProtKB-SubCell"/>
</dbReference>
<dbReference type="Pfam" id="PF08385">
    <property type="entry name" value="DHC_N1"/>
    <property type="match status" value="1"/>
</dbReference>
<dbReference type="Gene3D" id="3.40.50.300">
    <property type="entry name" value="P-loop containing nucleotide triphosphate hydrolases"/>
    <property type="match status" value="5"/>
</dbReference>
<evidence type="ECO:0000256" key="9">
    <source>
        <dbReference type="ARBA" id="ARBA00022741"/>
    </source>
</evidence>
<dbReference type="GO" id="GO:0005524">
    <property type="term" value="F:ATP binding"/>
    <property type="evidence" value="ECO:0007669"/>
    <property type="project" value="UniProtKB-KW"/>
</dbReference>
<evidence type="ECO:0000256" key="6">
    <source>
        <dbReference type="ARBA" id="ARBA00022475"/>
    </source>
</evidence>
<feature type="domain" description="Dynein heavy chain C-terminal" evidence="29">
    <location>
        <begin position="4072"/>
        <end position="4332"/>
    </location>
</feature>
<dbReference type="Pfam" id="PF12777">
    <property type="entry name" value="MT"/>
    <property type="match status" value="1"/>
</dbReference>
<evidence type="ECO:0000259" key="29">
    <source>
        <dbReference type="Pfam" id="PF18199"/>
    </source>
</evidence>
<dbReference type="Pfam" id="PF12775">
    <property type="entry name" value="AAA_7"/>
    <property type="match status" value="1"/>
</dbReference>
<evidence type="ECO:0000259" key="27">
    <source>
        <dbReference type="Pfam" id="PF12781"/>
    </source>
</evidence>
<keyword evidence="12" id="KW-0243">Dynein</keyword>
<dbReference type="InterPro" id="IPR043157">
    <property type="entry name" value="Dynein_AAA1S"/>
</dbReference>
<dbReference type="Gene3D" id="1.20.920.30">
    <property type="match status" value="1"/>
</dbReference>
<dbReference type="InterPro" id="IPR042222">
    <property type="entry name" value="Dynein_2_N"/>
</dbReference>
<evidence type="ECO:0000259" key="26">
    <source>
        <dbReference type="Pfam" id="PF12780"/>
    </source>
</evidence>
<comment type="similarity">
    <text evidence="4">Belongs to the dynein heavy chain family.</text>
</comment>
<comment type="caution">
    <text evidence="32">The sequence shown here is derived from an EMBL/GenBank/DDBJ whole genome shotgun (WGS) entry which is preliminary data.</text>
</comment>
<protein>
    <recommendedName>
        <fullName evidence="19">Cytoplasmic dynein 2 heavy chain 1</fullName>
    </recommendedName>
</protein>
<dbReference type="Gene3D" id="1.20.1270.280">
    <property type="match status" value="1"/>
</dbReference>
<dbReference type="Gene3D" id="1.10.8.720">
    <property type="entry name" value="Region D6 of dynein motor"/>
    <property type="match status" value="1"/>
</dbReference>
<evidence type="ECO:0000259" key="22">
    <source>
        <dbReference type="Pfam" id="PF08385"/>
    </source>
</evidence>
<keyword evidence="33" id="KW-1185">Reference proteome</keyword>
<evidence type="ECO:0000259" key="21">
    <source>
        <dbReference type="Pfam" id="PF03028"/>
    </source>
</evidence>
<accession>A0AAV7K353</accession>
<dbReference type="Pfam" id="PF03028">
    <property type="entry name" value="Dynein_heavy"/>
    <property type="match status" value="1"/>
</dbReference>
<dbReference type="InterPro" id="IPR042228">
    <property type="entry name" value="Dynein_linker_3"/>
</dbReference>
<dbReference type="SUPFAM" id="SSF52540">
    <property type="entry name" value="P-loop containing nucleoside triphosphate hydrolases"/>
    <property type="match status" value="4"/>
</dbReference>
<dbReference type="GO" id="GO:0030286">
    <property type="term" value="C:dynein complex"/>
    <property type="evidence" value="ECO:0007669"/>
    <property type="project" value="UniProtKB-KW"/>
</dbReference>
<dbReference type="InterPro" id="IPR041228">
    <property type="entry name" value="Dynein_C"/>
</dbReference>
<dbReference type="GO" id="GO:0005929">
    <property type="term" value="C:cilium"/>
    <property type="evidence" value="ECO:0007669"/>
    <property type="project" value="UniProtKB-SubCell"/>
</dbReference>
<dbReference type="GO" id="GO:0045505">
    <property type="term" value="F:dynein intermediate chain binding"/>
    <property type="evidence" value="ECO:0007669"/>
    <property type="project" value="InterPro"/>
</dbReference>
<dbReference type="GO" id="GO:0051959">
    <property type="term" value="F:dynein light intermediate chain binding"/>
    <property type="evidence" value="ECO:0007669"/>
    <property type="project" value="InterPro"/>
</dbReference>
<dbReference type="InterPro" id="IPR042219">
    <property type="entry name" value="AAA_lid_11_sf"/>
</dbReference>
<feature type="domain" description="Dynein heavy chain AAA module D4" evidence="26">
    <location>
        <begin position="2665"/>
        <end position="2892"/>
    </location>
</feature>
<keyword evidence="8" id="KW-0493">Microtubule</keyword>
<feature type="domain" description="Cytoplasmic dynein 2 heavy chain 1 AAA+ ATPase" evidence="30">
    <location>
        <begin position="2157"/>
        <end position="2252"/>
    </location>
</feature>
<dbReference type="Proteomes" id="UP001165289">
    <property type="component" value="Unassembled WGS sequence"/>
</dbReference>
<evidence type="ECO:0000256" key="13">
    <source>
        <dbReference type="ARBA" id="ARBA00023054"/>
    </source>
</evidence>
<dbReference type="InterPro" id="IPR027417">
    <property type="entry name" value="P-loop_NTPase"/>
</dbReference>
<feature type="domain" description="Dynein heavy chain ATP-binding dynein motor region" evidence="27">
    <location>
        <begin position="3280"/>
        <end position="3498"/>
    </location>
</feature>
<dbReference type="Gene3D" id="1.20.920.20">
    <property type="match status" value="1"/>
</dbReference>
<feature type="domain" description="Dynein 2 heavy chain 1 cytoplasmic ATPase lid" evidence="31">
    <location>
        <begin position="2513"/>
        <end position="2589"/>
    </location>
</feature>
<organism evidence="32 33">
    <name type="scientific">Oopsacas minuta</name>
    <dbReference type="NCBI Taxonomy" id="111878"/>
    <lineage>
        <taxon>Eukaryota</taxon>
        <taxon>Metazoa</taxon>
        <taxon>Porifera</taxon>
        <taxon>Hexactinellida</taxon>
        <taxon>Hexasterophora</taxon>
        <taxon>Lyssacinosida</taxon>
        <taxon>Leucopsacidae</taxon>
        <taxon>Oopsacas</taxon>
    </lineage>
</organism>
<dbReference type="Pfam" id="PF12774">
    <property type="entry name" value="AAA_6"/>
    <property type="match status" value="1"/>
</dbReference>
<dbReference type="PANTHER" id="PTHR45703:SF22">
    <property type="entry name" value="DYNEIN CYTOPLASMIC 2 HEAVY CHAIN 1"/>
    <property type="match status" value="1"/>
</dbReference>
<dbReference type="Pfam" id="PF21264">
    <property type="entry name" value="DYNC2H1_AAA_dom"/>
    <property type="match status" value="1"/>
</dbReference>
<feature type="coiled-coil region" evidence="20">
    <location>
        <begin position="3153"/>
        <end position="3187"/>
    </location>
</feature>
<dbReference type="Gene3D" id="1.10.8.710">
    <property type="match status" value="1"/>
</dbReference>
<dbReference type="InterPro" id="IPR043160">
    <property type="entry name" value="Dynein_C_barrel"/>
</dbReference>
<evidence type="ECO:0000256" key="20">
    <source>
        <dbReference type="SAM" id="Coils"/>
    </source>
</evidence>
<evidence type="ECO:0000256" key="14">
    <source>
        <dbReference type="ARBA" id="ARBA00023069"/>
    </source>
</evidence>
<dbReference type="FunFam" id="3.20.180.20:FF:000002">
    <property type="entry name" value="Cytoplasmic dynein heavy chain 1"/>
    <property type="match status" value="1"/>
</dbReference>
<evidence type="ECO:0000259" key="25">
    <source>
        <dbReference type="Pfam" id="PF12777"/>
    </source>
</evidence>
<keyword evidence="9" id="KW-0547">Nucleotide-binding</keyword>
<dbReference type="Gene3D" id="3.10.490.20">
    <property type="match status" value="1"/>
</dbReference>
<proteinExistence type="inferred from homology"/>
<dbReference type="Pfam" id="PF18199">
    <property type="entry name" value="Dynein_C"/>
    <property type="match status" value="1"/>
</dbReference>
<evidence type="ECO:0000256" key="11">
    <source>
        <dbReference type="ARBA" id="ARBA00022840"/>
    </source>
</evidence>
<reference evidence="32 33" key="1">
    <citation type="journal article" date="2023" name="BMC Biol.">
        <title>The compact genome of the sponge Oopsacas minuta (Hexactinellida) is lacking key metazoan core genes.</title>
        <authorList>
            <person name="Santini S."/>
            <person name="Schenkelaars Q."/>
            <person name="Jourda C."/>
            <person name="Duchesne M."/>
            <person name="Belahbib H."/>
            <person name="Rocher C."/>
            <person name="Selva M."/>
            <person name="Riesgo A."/>
            <person name="Vervoort M."/>
            <person name="Leys S.P."/>
            <person name="Kodjabachian L."/>
            <person name="Le Bivic A."/>
            <person name="Borchiellini C."/>
            <person name="Claverie J.M."/>
            <person name="Renard E."/>
        </authorList>
    </citation>
    <scope>NUCLEOTIDE SEQUENCE [LARGE SCALE GENOMIC DNA]</scope>
    <source>
        <strain evidence="32">SPO-2</strain>
    </source>
</reference>
<keyword evidence="13 20" id="KW-0175">Coiled coil</keyword>
<dbReference type="InterPro" id="IPR035706">
    <property type="entry name" value="AAA_9"/>
</dbReference>
<feature type="domain" description="Dynein heavy chain coiled coil stalk" evidence="25">
    <location>
        <begin position="2922"/>
        <end position="3246"/>
    </location>
</feature>